<evidence type="ECO:0000256" key="3">
    <source>
        <dbReference type="ARBA" id="ARBA00022448"/>
    </source>
</evidence>
<keyword evidence="6" id="KW-0677">Repeat</keyword>
<evidence type="ECO:0000256" key="5">
    <source>
        <dbReference type="ARBA" id="ARBA00022723"/>
    </source>
</evidence>
<dbReference type="GO" id="GO:0046872">
    <property type="term" value="F:metal ion binding"/>
    <property type="evidence" value="ECO:0007669"/>
    <property type="project" value="UniProtKB-KW"/>
</dbReference>
<keyword evidence="3" id="KW-0813">Transport</keyword>
<dbReference type="PANTHER" id="PTHR43724:SF1">
    <property type="entry name" value="PYRUVATE SYNTHASE SUBUNIT PORD"/>
    <property type="match status" value="1"/>
</dbReference>
<dbReference type="PANTHER" id="PTHR43724">
    <property type="entry name" value="PYRUVATE SYNTHASE SUBUNIT PORD"/>
    <property type="match status" value="1"/>
</dbReference>
<evidence type="ECO:0000313" key="12">
    <source>
        <dbReference type="Proteomes" id="UP001143747"/>
    </source>
</evidence>
<keyword evidence="12" id="KW-1185">Reference proteome</keyword>
<gene>
    <name evidence="11" type="ORF">L0665_09815</name>
</gene>
<dbReference type="GO" id="GO:0051539">
    <property type="term" value="F:4 iron, 4 sulfur cluster binding"/>
    <property type="evidence" value="ECO:0007669"/>
    <property type="project" value="UniProtKB-KW"/>
</dbReference>
<protein>
    <submittedName>
        <fullName evidence="11">4Fe-4S binding protein</fullName>
    </submittedName>
</protein>
<dbReference type="InterPro" id="IPR017900">
    <property type="entry name" value="4Fe4S_Fe_S_CS"/>
</dbReference>
<dbReference type="RefSeq" id="WP_274925514.1">
    <property type="nucleotide sequence ID" value="NZ_JAKELO010000002.1"/>
</dbReference>
<keyword evidence="9" id="KW-0411">Iron-sulfur</keyword>
<dbReference type="Proteomes" id="UP001143747">
    <property type="component" value="Unassembled WGS sequence"/>
</dbReference>
<evidence type="ECO:0000256" key="1">
    <source>
        <dbReference type="ARBA" id="ARBA00001966"/>
    </source>
</evidence>
<comment type="subunit">
    <text evidence="2">Heterotetramer of one alpha, one beta, one delta and one gamma chain.</text>
</comment>
<evidence type="ECO:0000256" key="4">
    <source>
        <dbReference type="ARBA" id="ARBA00022485"/>
    </source>
</evidence>
<dbReference type="GO" id="GO:0016625">
    <property type="term" value="F:oxidoreductase activity, acting on the aldehyde or oxo group of donors, iron-sulfur protein as acceptor"/>
    <property type="evidence" value="ECO:0007669"/>
    <property type="project" value="InterPro"/>
</dbReference>
<name>A0A9Q4KVB9_9EURY</name>
<dbReference type="NCBIfam" id="TIGR02179">
    <property type="entry name" value="PorD_KorD"/>
    <property type="match status" value="1"/>
</dbReference>
<reference evidence="11" key="1">
    <citation type="submission" date="2022-01" db="EMBL/GenBank/DDBJ databases">
        <title>Draft genome of Methanogenium marinum DSM 15558.</title>
        <authorList>
            <person name="Chen S.-C."/>
            <person name="You Y.-T."/>
        </authorList>
    </citation>
    <scope>NUCLEOTIDE SEQUENCE</scope>
    <source>
        <strain evidence="11">DSM 15558</strain>
    </source>
</reference>
<sequence length="85" mass="9303">MALRIGCAAAPGRARDNKTGSWRVYMPVVDMEKCILCGNCILICPETAVSQKDDEILFDLDFCKGCGVCARECPGEAITMIQEEK</sequence>
<evidence type="ECO:0000256" key="6">
    <source>
        <dbReference type="ARBA" id="ARBA00022737"/>
    </source>
</evidence>
<evidence type="ECO:0000256" key="9">
    <source>
        <dbReference type="ARBA" id="ARBA00023014"/>
    </source>
</evidence>
<proteinExistence type="predicted"/>
<accession>A0A9Q4KVB9</accession>
<dbReference type="Pfam" id="PF14697">
    <property type="entry name" value="Fer4_21"/>
    <property type="match status" value="1"/>
</dbReference>
<dbReference type="AlphaFoldDB" id="A0A9Q4KVB9"/>
<dbReference type="SUPFAM" id="SSF54862">
    <property type="entry name" value="4Fe-4S ferredoxins"/>
    <property type="match status" value="1"/>
</dbReference>
<comment type="cofactor">
    <cofactor evidence="1">
        <name>[4Fe-4S] cluster</name>
        <dbReference type="ChEBI" id="CHEBI:49883"/>
    </cofactor>
</comment>
<organism evidence="11 12">
    <name type="scientific">Methanogenium marinum</name>
    <dbReference type="NCBI Taxonomy" id="348610"/>
    <lineage>
        <taxon>Archaea</taxon>
        <taxon>Methanobacteriati</taxon>
        <taxon>Methanobacteriota</taxon>
        <taxon>Stenosarchaea group</taxon>
        <taxon>Methanomicrobia</taxon>
        <taxon>Methanomicrobiales</taxon>
        <taxon>Methanomicrobiaceae</taxon>
        <taxon>Methanogenium</taxon>
    </lineage>
</organism>
<keyword evidence="4" id="KW-0004">4Fe-4S</keyword>
<comment type="caution">
    <text evidence="11">The sequence shown here is derived from an EMBL/GenBank/DDBJ whole genome shotgun (WGS) entry which is preliminary data.</text>
</comment>
<dbReference type="Gene3D" id="3.30.70.20">
    <property type="match status" value="1"/>
</dbReference>
<dbReference type="PROSITE" id="PS00198">
    <property type="entry name" value="4FE4S_FER_1"/>
    <property type="match status" value="1"/>
</dbReference>
<dbReference type="EMBL" id="JAKELO010000002">
    <property type="protein sequence ID" value="MDE4908902.1"/>
    <property type="molecule type" value="Genomic_DNA"/>
</dbReference>
<dbReference type="InterPro" id="IPR017896">
    <property type="entry name" value="4Fe4S_Fe-S-bd"/>
</dbReference>
<evidence type="ECO:0000256" key="7">
    <source>
        <dbReference type="ARBA" id="ARBA00022982"/>
    </source>
</evidence>
<keyword evidence="7" id="KW-0249">Electron transport</keyword>
<dbReference type="InterPro" id="IPR011898">
    <property type="entry name" value="PorD_KorD"/>
</dbReference>
<evidence type="ECO:0000256" key="8">
    <source>
        <dbReference type="ARBA" id="ARBA00023004"/>
    </source>
</evidence>
<keyword evidence="8" id="KW-0408">Iron</keyword>
<evidence type="ECO:0000256" key="2">
    <source>
        <dbReference type="ARBA" id="ARBA00011595"/>
    </source>
</evidence>
<dbReference type="PROSITE" id="PS51379">
    <property type="entry name" value="4FE4S_FER_2"/>
    <property type="match status" value="2"/>
</dbReference>
<feature type="domain" description="4Fe-4S ferredoxin-type" evidence="10">
    <location>
        <begin position="55"/>
        <end position="83"/>
    </location>
</feature>
<feature type="domain" description="4Fe-4S ferredoxin-type" evidence="10">
    <location>
        <begin position="25"/>
        <end position="54"/>
    </location>
</feature>
<evidence type="ECO:0000259" key="10">
    <source>
        <dbReference type="PROSITE" id="PS51379"/>
    </source>
</evidence>
<evidence type="ECO:0000313" key="11">
    <source>
        <dbReference type="EMBL" id="MDE4908902.1"/>
    </source>
</evidence>
<keyword evidence="5" id="KW-0479">Metal-binding</keyword>